<dbReference type="eggNOG" id="ENOG50309D6">
    <property type="taxonomic scope" value="Bacteria"/>
</dbReference>
<protein>
    <recommendedName>
        <fullName evidence="1">DUF4382 domain-containing protein</fullName>
    </recommendedName>
</protein>
<dbReference type="HOGENOM" id="CLU_072066_0_0_6"/>
<keyword evidence="3" id="KW-1185">Reference proteome</keyword>
<evidence type="ECO:0000259" key="1">
    <source>
        <dbReference type="Pfam" id="PF14321"/>
    </source>
</evidence>
<evidence type="ECO:0000313" key="3">
    <source>
        <dbReference type="Proteomes" id="UP000004699"/>
    </source>
</evidence>
<dbReference type="EMBL" id="DS999411">
    <property type="protein sequence ID" value="EED35090.1"/>
    <property type="molecule type" value="Genomic_DNA"/>
</dbReference>
<dbReference type="AlphaFoldDB" id="B8KT54"/>
<dbReference type="InterPro" id="IPR025491">
    <property type="entry name" value="DUF4382"/>
</dbReference>
<organism evidence="2 3">
    <name type="scientific">Luminiphilus syltensis NOR5-1B</name>
    <dbReference type="NCBI Taxonomy" id="565045"/>
    <lineage>
        <taxon>Bacteria</taxon>
        <taxon>Pseudomonadati</taxon>
        <taxon>Pseudomonadota</taxon>
        <taxon>Gammaproteobacteria</taxon>
        <taxon>Cellvibrionales</taxon>
        <taxon>Halieaceae</taxon>
        <taxon>Luminiphilus</taxon>
    </lineage>
</organism>
<proteinExistence type="predicted"/>
<sequence>MRRHRTTLIPLTAAIGALMTGCGGGGGGTAPAPAPPTTGSLSLDVTDAPVDSASRVLVQFTGVSLQPSEGDPIELAITGDTQTCQQLLDGTPPSATPEGEDTVRCIDLLALQGTESSTLLQDVELDAGTYSGLRLKVDGERGVVDSAIELNDGGIESLFIPSGGESGLKLNSSFDILAGGSSRFVIDFDLRKSVNDPQGFPDYRLRPSLRLVDLSESGGIAGVVAPERLSAPECTGDINTGGGYAVYAYTSTDDTPLGEEGSDNAPLTSASIALNNEGDWSYTLGFLPPGDYRVGFTCQASEDDVDNATDGILIVPSVDNPVSVVDGEEAVANFL</sequence>
<dbReference type="Proteomes" id="UP000004699">
    <property type="component" value="Unassembled WGS sequence"/>
</dbReference>
<dbReference type="PROSITE" id="PS51257">
    <property type="entry name" value="PROKAR_LIPOPROTEIN"/>
    <property type="match status" value="1"/>
</dbReference>
<dbReference type="RefSeq" id="WP_009019837.1">
    <property type="nucleotide sequence ID" value="NZ_DS999411.1"/>
</dbReference>
<evidence type="ECO:0000313" key="2">
    <source>
        <dbReference type="EMBL" id="EED35090.1"/>
    </source>
</evidence>
<dbReference type="Pfam" id="PF14321">
    <property type="entry name" value="DUF4382"/>
    <property type="match status" value="1"/>
</dbReference>
<accession>B8KT54</accession>
<feature type="domain" description="DUF4382" evidence="1">
    <location>
        <begin position="38"/>
        <end position="207"/>
    </location>
</feature>
<dbReference type="STRING" id="565045.NOR51B_1033"/>
<gene>
    <name evidence="2" type="ORF">NOR51B_1033</name>
</gene>
<dbReference type="OrthoDB" id="7062064at2"/>
<name>B8KT54_9GAMM</name>
<reference evidence="3" key="1">
    <citation type="journal article" date="2013" name="BMC Microbiol.">
        <title>Taxonomy and evolution of bacteriochlorophyll a-containing members of the OM60/NOR5 clade of marine gammaproteobacteria: description of Luminiphilus syltensis gen. nov., sp. nov., reclassification of Haliea rubra as Pseudohaliea rubra gen. nov., comb. nov., and emendation of Chromatocurvus halotolerans.</title>
        <authorList>
            <person name="Spring S."/>
            <person name="Riedel T."/>
            <person name="Sproer C."/>
            <person name="Yan S."/>
            <person name="Harder J."/>
            <person name="Fuchs B.M."/>
        </authorList>
    </citation>
    <scope>NUCLEOTIDE SEQUENCE [LARGE SCALE GENOMIC DNA]</scope>
    <source>
        <strain evidence="3">NOR51-B</strain>
    </source>
</reference>